<evidence type="ECO:0000313" key="2">
    <source>
        <dbReference type="EMBL" id="OOK77410.1"/>
    </source>
</evidence>
<dbReference type="EMBL" id="MVBM01000009">
    <property type="protein sequence ID" value="OOK66795.1"/>
    <property type="molecule type" value="Genomic_DNA"/>
</dbReference>
<comment type="caution">
    <text evidence="2">The sequence shown here is derived from an EMBL/GenBank/DDBJ whole genome shotgun (WGS) entry which is preliminary data.</text>
</comment>
<gene>
    <name evidence="2" type="ORF">BZL29_3184</name>
    <name evidence="1" type="ORF">BZL30_8305</name>
</gene>
<name>A0A1V3XE92_MYCKA</name>
<reference evidence="3 4" key="1">
    <citation type="submission" date="2017-02" db="EMBL/GenBank/DDBJ databases">
        <title>Complete genome sequences of Mycobacterium kansasii strains isolated from rhesus macaques.</title>
        <authorList>
            <person name="Panda A."/>
            <person name="Nagaraj S."/>
            <person name="Zhao X."/>
            <person name="Tettelin H."/>
            <person name="Detolla L.J."/>
        </authorList>
    </citation>
    <scope>NUCLEOTIDE SEQUENCE [LARGE SCALE GENOMIC DNA]</scope>
    <source>
        <strain evidence="2 3">11-3469</strain>
        <strain evidence="1 4">11-3813</strain>
    </source>
</reference>
<evidence type="ECO:0000313" key="3">
    <source>
        <dbReference type="Proteomes" id="UP000188532"/>
    </source>
</evidence>
<protein>
    <submittedName>
        <fullName evidence="2">Uncharacterized protein</fullName>
    </submittedName>
</protein>
<evidence type="ECO:0000313" key="4">
    <source>
        <dbReference type="Proteomes" id="UP000189229"/>
    </source>
</evidence>
<dbReference type="EMBL" id="MVBN01000003">
    <property type="protein sequence ID" value="OOK77410.1"/>
    <property type="molecule type" value="Genomic_DNA"/>
</dbReference>
<accession>A0A1V3XE92</accession>
<organism evidence="2 3">
    <name type="scientific">Mycobacterium kansasii</name>
    <dbReference type="NCBI Taxonomy" id="1768"/>
    <lineage>
        <taxon>Bacteria</taxon>
        <taxon>Bacillati</taxon>
        <taxon>Actinomycetota</taxon>
        <taxon>Actinomycetes</taxon>
        <taxon>Mycobacteriales</taxon>
        <taxon>Mycobacteriaceae</taxon>
        <taxon>Mycobacterium</taxon>
    </lineage>
</organism>
<dbReference type="Proteomes" id="UP000189229">
    <property type="component" value="Unassembled WGS sequence"/>
</dbReference>
<proteinExistence type="predicted"/>
<dbReference type="Proteomes" id="UP000188532">
    <property type="component" value="Unassembled WGS sequence"/>
</dbReference>
<dbReference type="AlphaFoldDB" id="A0A1V3XE92"/>
<evidence type="ECO:0000313" key="1">
    <source>
        <dbReference type="EMBL" id="OOK66795.1"/>
    </source>
</evidence>
<sequence length="63" mass="6599">MVDLRDLAVAQQRLKVVGAKEADERSAGITVGQGLNNLEIGDRGVEDIHAVAHVSSEVTASAM</sequence>